<sequence>MSTTPNLGLPLIEESMYADVPRDMNALAMAIDQVAAAGTDTAEILNQLLTLAAKVGNTTDAAGAASVFAQLARNYAAVDTLEADLGTVKTGVGTNGDAPNAPTLFAHLKNTETYAQRIGLSSDTAGPLTLFSRLVSLSNLLGANSDASGTSTAFARFAQIVGLLGSNGDAANGSGSIMARLAQIVTTDAAIKGKTDLIGANTDSAGVTTIFGWLKSLGNSTANLPTYIGDPDETGADPGPGVSIFARLNYLQNQVKALTAARGPNINFNVGSLTQVLTAGGNSNFLLVSDRVRYAYLLQPGSTSIQRLDKTNGSVTVMNAVLPAAPGGYLHGCIVGTKMYLQLGNTKNTFGYLDLTNNQWTVRAYPSGIYTSPDMRICMIDSNTIYAVIGTGVNNEFSMLKYTISTNTWTTLRTQQFSGAHISDMQYYGGDRVYLRNDTVQPNASDVAFSIAANQFLPVVLAAPPDGGTTAINYSELLYAGGPFVYRYTQVGLVRFDLRGVEPVTIMKQNITFVSNALTLGSTDQRWVSFDDGSCVMVGGGQAGAWFYSSPTLTADAIYARR</sequence>
<evidence type="ECO:0000313" key="2">
    <source>
        <dbReference type="Proteomes" id="UP000670947"/>
    </source>
</evidence>
<dbReference type="EMBL" id="JAGGDJ010000032">
    <property type="protein sequence ID" value="MBO7747343.1"/>
    <property type="molecule type" value="Genomic_DNA"/>
</dbReference>
<name>A0ABS3WGG4_9BACL</name>
<evidence type="ECO:0000313" key="1">
    <source>
        <dbReference type="EMBL" id="MBO7747343.1"/>
    </source>
</evidence>
<reference evidence="1 2" key="1">
    <citation type="submission" date="2021-03" db="EMBL/GenBank/DDBJ databases">
        <title>Paenibacillus artemisicola MWE-103 whole genome sequence.</title>
        <authorList>
            <person name="Ham Y.J."/>
        </authorList>
    </citation>
    <scope>NUCLEOTIDE SEQUENCE [LARGE SCALE GENOMIC DNA]</scope>
    <source>
        <strain evidence="1 2">MWE-103</strain>
    </source>
</reference>
<accession>A0ABS3WGG4</accession>
<dbReference type="RefSeq" id="WP_208850047.1">
    <property type="nucleotide sequence ID" value="NZ_JAGGDJ010000032.1"/>
</dbReference>
<dbReference type="Gene3D" id="2.120.10.80">
    <property type="entry name" value="Kelch-type beta propeller"/>
    <property type="match status" value="1"/>
</dbReference>
<organism evidence="1 2">
    <name type="scientific">Paenibacillus artemisiicola</name>
    <dbReference type="NCBI Taxonomy" id="1172618"/>
    <lineage>
        <taxon>Bacteria</taxon>
        <taxon>Bacillati</taxon>
        <taxon>Bacillota</taxon>
        <taxon>Bacilli</taxon>
        <taxon>Bacillales</taxon>
        <taxon>Paenibacillaceae</taxon>
        <taxon>Paenibacillus</taxon>
    </lineage>
</organism>
<comment type="caution">
    <text evidence="1">The sequence shown here is derived from an EMBL/GenBank/DDBJ whole genome shotgun (WGS) entry which is preliminary data.</text>
</comment>
<dbReference type="Proteomes" id="UP000670947">
    <property type="component" value="Unassembled WGS sequence"/>
</dbReference>
<keyword evidence="2" id="KW-1185">Reference proteome</keyword>
<gene>
    <name evidence="1" type="ORF">I8J29_24465</name>
</gene>
<dbReference type="InterPro" id="IPR015915">
    <property type="entry name" value="Kelch-typ_b-propeller"/>
</dbReference>
<protein>
    <submittedName>
        <fullName evidence="1">Uncharacterized protein</fullName>
    </submittedName>
</protein>
<proteinExistence type="predicted"/>
<dbReference type="SUPFAM" id="SSF117281">
    <property type="entry name" value="Kelch motif"/>
    <property type="match status" value="1"/>
</dbReference>